<sequence length="232" mass="24527">MTDEEPARPEEPPAGQAQRMTVGTRFATTWDVIVLVAVLLTLVTVSATVLMQAWPQPQSPSGSTERVSRTRILIWTPTLARDTRLFLVVMSVGALGSLIHVLRSAYEYVGNRRLRRSWFLMYLLEPLVGASLALVVYCVLRGGLTTSVASSGDINPYGVASVAALVGMFSRQTVDKLSVVFNTLLTPPRESTDQLVGPAAKPPEVAVPGTGPTGGAGQPGGAGGSPDARNEG</sequence>
<keyword evidence="2" id="KW-0472">Membrane</keyword>
<comment type="caution">
    <text evidence="3">The sequence shown here is derived from an EMBL/GenBank/DDBJ whole genome shotgun (WGS) entry which is preliminary data.</text>
</comment>
<proteinExistence type="predicted"/>
<name>A0ABP6MPF5_9ACTN</name>
<dbReference type="EMBL" id="BAAAUG010000086">
    <property type="protein sequence ID" value="GAA3120329.1"/>
    <property type="molecule type" value="Genomic_DNA"/>
</dbReference>
<evidence type="ECO:0000313" key="4">
    <source>
        <dbReference type="Proteomes" id="UP001501637"/>
    </source>
</evidence>
<keyword evidence="4" id="KW-1185">Reference proteome</keyword>
<evidence type="ECO:0000256" key="1">
    <source>
        <dbReference type="SAM" id="MobiDB-lite"/>
    </source>
</evidence>
<feature type="transmembrane region" description="Helical" evidence="2">
    <location>
        <begin position="32"/>
        <end position="54"/>
    </location>
</feature>
<feature type="compositionally biased region" description="Gly residues" evidence="1">
    <location>
        <begin position="211"/>
        <end position="224"/>
    </location>
</feature>
<accession>A0ABP6MPF5</accession>
<dbReference type="Proteomes" id="UP001501637">
    <property type="component" value="Unassembled WGS sequence"/>
</dbReference>
<evidence type="ECO:0000256" key="2">
    <source>
        <dbReference type="SAM" id="Phobius"/>
    </source>
</evidence>
<keyword evidence="2" id="KW-1133">Transmembrane helix</keyword>
<dbReference type="RefSeq" id="WP_344523727.1">
    <property type="nucleotide sequence ID" value="NZ_BAAAUG010000086.1"/>
</dbReference>
<keyword evidence="2" id="KW-0812">Transmembrane</keyword>
<reference evidence="4" key="1">
    <citation type="journal article" date="2019" name="Int. J. Syst. Evol. Microbiol.">
        <title>The Global Catalogue of Microorganisms (GCM) 10K type strain sequencing project: providing services to taxonomists for standard genome sequencing and annotation.</title>
        <authorList>
            <consortium name="The Broad Institute Genomics Platform"/>
            <consortium name="The Broad Institute Genome Sequencing Center for Infectious Disease"/>
            <person name="Wu L."/>
            <person name="Ma J."/>
        </authorList>
    </citation>
    <scope>NUCLEOTIDE SEQUENCE [LARGE SCALE GENOMIC DNA]</scope>
    <source>
        <strain evidence="4">JCM 9092</strain>
    </source>
</reference>
<gene>
    <name evidence="3" type="ORF">GCM10010449_48020</name>
</gene>
<protein>
    <submittedName>
        <fullName evidence="3">Uncharacterized protein</fullName>
    </submittedName>
</protein>
<evidence type="ECO:0000313" key="3">
    <source>
        <dbReference type="EMBL" id="GAA3120329.1"/>
    </source>
</evidence>
<feature type="transmembrane region" description="Helical" evidence="2">
    <location>
        <begin position="85"/>
        <end position="106"/>
    </location>
</feature>
<feature type="transmembrane region" description="Helical" evidence="2">
    <location>
        <begin position="118"/>
        <end position="142"/>
    </location>
</feature>
<organism evidence="3 4">
    <name type="scientific">Streptomyces rectiviolaceus</name>
    <dbReference type="NCBI Taxonomy" id="332591"/>
    <lineage>
        <taxon>Bacteria</taxon>
        <taxon>Bacillati</taxon>
        <taxon>Actinomycetota</taxon>
        <taxon>Actinomycetes</taxon>
        <taxon>Kitasatosporales</taxon>
        <taxon>Streptomycetaceae</taxon>
        <taxon>Streptomyces</taxon>
    </lineage>
</organism>
<feature type="region of interest" description="Disordered" evidence="1">
    <location>
        <begin position="190"/>
        <end position="232"/>
    </location>
</feature>